<feature type="region of interest" description="Disordered" evidence="1">
    <location>
        <begin position="235"/>
        <end position="255"/>
    </location>
</feature>
<dbReference type="AlphaFoldDB" id="A0A4R2CZN1"/>
<dbReference type="InterPro" id="IPR032710">
    <property type="entry name" value="NTF2-like_dom_sf"/>
</dbReference>
<evidence type="ECO:0000313" key="3">
    <source>
        <dbReference type="Proteomes" id="UP000295351"/>
    </source>
</evidence>
<evidence type="ECO:0000256" key="1">
    <source>
        <dbReference type="SAM" id="MobiDB-lite"/>
    </source>
</evidence>
<dbReference type="Gene3D" id="3.10.450.50">
    <property type="match status" value="2"/>
</dbReference>
<dbReference type="Pfam" id="PF07366">
    <property type="entry name" value="SnoaL"/>
    <property type="match status" value="2"/>
</dbReference>
<dbReference type="GO" id="GO:0030638">
    <property type="term" value="P:polyketide metabolic process"/>
    <property type="evidence" value="ECO:0007669"/>
    <property type="project" value="InterPro"/>
</dbReference>
<name>A0A4R2CZN1_SHIGR</name>
<dbReference type="InterPro" id="IPR009959">
    <property type="entry name" value="Cyclase_SnoaL-like"/>
</dbReference>
<proteinExistence type="predicted"/>
<dbReference type="RefSeq" id="WP_084438038.1">
    <property type="nucleotide sequence ID" value="NZ_BAABEI010000012.1"/>
</dbReference>
<feature type="compositionally biased region" description="Basic and acidic residues" evidence="1">
    <location>
        <begin position="19"/>
        <end position="30"/>
    </location>
</feature>
<comment type="caution">
    <text evidence="2">The sequence shown here is derived from an EMBL/GenBank/DDBJ whole genome shotgun (WGS) entry which is preliminary data.</text>
</comment>
<sequence>MSEQSGKVVGKQAVVHEEMPAGRGRAETKQGRSRFRPLSPEHMPRDYTISLDAYRRGGTDAFIGRSPDHLVKQRLTGFEPQYVNIIDYIIRITHQIWEEKDIGYIYDTYSHDCLVWDDLALQVGRDKIVADTTSLNNAFPDIRIVAEDVVWAGDDAIGFHTSHRSQIIGTNTGFSRYGAPTGRRVQFLCMANCVARDNEIFYEHVVYDTAEVVRQLGFDVVETAKRAASSGATTGLPRDFLGGEPKRTVGQGKPEKMAVPTEIRDNPEEFVRAALHTMWNRRNLGALDQVYHPGIVSQQTGSRIFRGTGQLRSFMLSQLAMFPDVLYSVDDLYWMGNAQEGFVVAIRWSMTGTHRGLGRYGEPTGREVNIWGITHWLIEGNRVTKEWTTFNEFGVLIQVLR</sequence>
<dbReference type="PANTHER" id="PTHR38436:SF1">
    <property type="entry name" value="ESTER CYCLASE"/>
    <property type="match status" value="1"/>
</dbReference>
<dbReference type="Proteomes" id="UP000295351">
    <property type="component" value="Unassembled WGS sequence"/>
</dbReference>
<accession>A0A4R2CZN1</accession>
<organism evidence="2 3">
    <name type="scientific">Shinella granuli</name>
    <dbReference type="NCBI Taxonomy" id="323621"/>
    <lineage>
        <taxon>Bacteria</taxon>
        <taxon>Pseudomonadati</taxon>
        <taxon>Pseudomonadota</taxon>
        <taxon>Alphaproteobacteria</taxon>
        <taxon>Hyphomicrobiales</taxon>
        <taxon>Rhizobiaceae</taxon>
        <taxon>Shinella</taxon>
    </lineage>
</organism>
<dbReference type="SUPFAM" id="SSF54427">
    <property type="entry name" value="NTF2-like"/>
    <property type="match status" value="2"/>
</dbReference>
<reference evidence="2 3" key="1">
    <citation type="submission" date="2019-03" db="EMBL/GenBank/DDBJ databases">
        <title>Genomic Encyclopedia of Type Strains, Phase IV (KMG-IV): sequencing the most valuable type-strain genomes for metagenomic binning, comparative biology and taxonomic classification.</title>
        <authorList>
            <person name="Goeker M."/>
        </authorList>
    </citation>
    <scope>NUCLEOTIDE SEQUENCE [LARGE SCALE GENOMIC DNA]</scope>
    <source>
        <strain evidence="2 3">DSM 18401</strain>
    </source>
</reference>
<dbReference type="EMBL" id="SLVX01000003">
    <property type="protein sequence ID" value="TCN46841.1"/>
    <property type="molecule type" value="Genomic_DNA"/>
</dbReference>
<feature type="region of interest" description="Disordered" evidence="1">
    <location>
        <begin position="19"/>
        <end position="39"/>
    </location>
</feature>
<keyword evidence="3" id="KW-1185">Reference proteome</keyword>
<dbReference type="PANTHER" id="PTHR38436">
    <property type="entry name" value="POLYKETIDE CYCLASE SNOAL-LIKE DOMAIN"/>
    <property type="match status" value="1"/>
</dbReference>
<gene>
    <name evidence="2" type="ORF">EV665_1039</name>
</gene>
<evidence type="ECO:0000313" key="2">
    <source>
        <dbReference type="EMBL" id="TCN46841.1"/>
    </source>
</evidence>
<protein>
    <submittedName>
        <fullName evidence="2">SnoaL-like polyketide cyclase</fullName>
    </submittedName>
</protein>